<proteinExistence type="predicted"/>
<protein>
    <submittedName>
        <fullName evidence="1">Uncharacterized protein</fullName>
    </submittedName>
</protein>
<gene>
    <name evidence="1" type="ORF">L6164_029812</name>
</gene>
<name>A0ACB9LA97_BAUVA</name>
<dbReference type="Proteomes" id="UP000828941">
    <property type="component" value="Chromosome 12"/>
</dbReference>
<organism evidence="1 2">
    <name type="scientific">Bauhinia variegata</name>
    <name type="common">Purple orchid tree</name>
    <name type="synonym">Phanera variegata</name>
    <dbReference type="NCBI Taxonomy" id="167791"/>
    <lineage>
        <taxon>Eukaryota</taxon>
        <taxon>Viridiplantae</taxon>
        <taxon>Streptophyta</taxon>
        <taxon>Embryophyta</taxon>
        <taxon>Tracheophyta</taxon>
        <taxon>Spermatophyta</taxon>
        <taxon>Magnoliopsida</taxon>
        <taxon>eudicotyledons</taxon>
        <taxon>Gunneridae</taxon>
        <taxon>Pentapetalae</taxon>
        <taxon>rosids</taxon>
        <taxon>fabids</taxon>
        <taxon>Fabales</taxon>
        <taxon>Fabaceae</taxon>
        <taxon>Cercidoideae</taxon>
        <taxon>Cercideae</taxon>
        <taxon>Bauhiniinae</taxon>
        <taxon>Bauhinia</taxon>
    </lineage>
</organism>
<sequence>MASHLPLPSLLLIFLLLVSSSSARLFVTFASAATRYSTLDIALPADNVNGMPEKKEAGRVMPCDMEAAAGKSSPEIKVRAPRVAGKYGPLVLNMLPKGPVTPSGPSKKINHVIN</sequence>
<dbReference type="EMBL" id="CM039437">
    <property type="protein sequence ID" value="KAI4306542.1"/>
    <property type="molecule type" value="Genomic_DNA"/>
</dbReference>
<comment type="caution">
    <text evidence="1">The sequence shown here is derived from an EMBL/GenBank/DDBJ whole genome shotgun (WGS) entry which is preliminary data.</text>
</comment>
<evidence type="ECO:0000313" key="1">
    <source>
        <dbReference type="EMBL" id="KAI4306542.1"/>
    </source>
</evidence>
<evidence type="ECO:0000313" key="2">
    <source>
        <dbReference type="Proteomes" id="UP000828941"/>
    </source>
</evidence>
<keyword evidence="2" id="KW-1185">Reference proteome</keyword>
<accession>A0ACB9LA97</accession>
<reference evidence="1 2" key="1">
    <citation type="journal article" date="2022" name="DNA Res.">
        <title>Chromosomal-level genome assembly of the orchid tree Bauhinia variegata (Leguminosae; Cercidoideae) supports the allotetraploid origin hypothesis of Bauhinia.</title>
        <authorList>
            <person name="Zhong Y."/>
            <person name="Chen Y."/>
            <person name="Zheng D."/>
            <person name="Pang J."/>
            <person name="Liu Y."/>
            <person name="Luo S."/>
            <person name="Meng S."/>
            <person name="Qian L."/>
            <person name="Wei D."/>
            <person name="Dai S."/>
            <person name="Zhou R."/>
        </authorList>
    </citation>
    <scope>NUCLEOTIDE SEQUENCE [LARGE SCALE GENOMIC DNA]</scope>
    <source>
        <strain evidence="1">BV-YZ2020</strain>
    </source>
</reference>